<dbReference type="PANTHER" id="PTHR24408:SF58">
    <property type="entry name" value="TRANSCRIPTION FACTOR (TFIIIA), PUTATIVE (AFU_ORTHOLOGUE AFUA_1G05150)-RELATED"/>
    <property type="match status" value="1"/>
</dbReference>
<dbReference type="VEuPathDB" id="VectorBase:CPIJ015341"/>
<dbReference type="STRING" id="7176.B0X745"/>
<dbReference type="Proteomes" id="UP000002320">
    <property type="component" value="Unassembled WGS sequence"/>
</dbReference>
<feature type="region of interest" description="Disordered" evidence="6">
    <location>
        <begin position="69"/>
        <end position="89"/>
    </location>
</feature>
<evidence type="ECO:0000313" key="9">
    <source>
        <dbReference type="EnsemblMetazoa" id="CPIJ015341-PA"/>
    </source>
</evidence>
<dbReference type="KEGG" id="cqu:CpipJ_CPIJ015341"/>
<dbReference type="HOGENOM" id="CLU_728168_0_0_1"/>
<dbReference type="EMBL" id="DS232437">
    <property type="protein sequence ID" value="EDS41739.1"/>
    <property type="molecule type" value="Genomic_DNA"/>
</dbReference>
<dbReference type="SMART" id="SM00355">
    <property type="entry name" value="ZnF_C2H2"/>
    <property type="match status" value="4"/>
</dbReference>
<dbReference type="Gene3D" id="3.30.160.60">
    <property type="entry name" value="Classic Zinc Finger"/>
    <property type="match status" value="3"/>
</dbReference>
<dbReference type="PANTHER" id="PTHR24408">
    <property type="entry name" value="ZINC FINGER PROTEIN"/>
    <property type="match status" value="1"/>
</dbReference>
<dbReference type="AlphaFoldDB" id="B0X745"/>
<gene>
    <name evidence="9" type="primary">6048563</name>
    <name evidence="8" type="ORF">CpipJ_CPIJ015341</name>
</gene>
<keyword evidence="10" id="KW-1185">Reference proteome</keyword>
<feature type="domain" description="C2H2-type" evidence="7">
    <location>
        <begin position="263"/>
        <end position="291"/>
    </location>
</feature>
<dbReference type="eggNOG" id="KOG1721">
    <property type="taxonomic scope" value="Eukaryota"/>
</dbReference>
<keyword evidence="4" id="KW-0862">Zinc</keyword>
<name>B0X745_CULQU</name>
<protein>
    <submittedName>
        <fullName evidence="8 9">Zinc finger protein 774</fullName>
    </submittedName>
</protein>
<dbReference type="InParanoid" id="B0X745"/>
<dbReference type="OrthoDB" id="5305647at2759"/>
<reference evidence="8" key="1">
    <citation type="submission" date="2007-03" db="EMBL/GenBank/DDBJ databases">
        <title>Annotation of Culex pipiens quinquefasciatus.</title>
        <authorList>
            <consortium name="The Broad Institute Genome Sequencing Platform"/>
            <person name="Atkinson P.W."/>
            <person name="Hemingway J."/>
            <person name="Christensen B.M."/>
            <person name="Higgs S."/>
            <person name="Kodira C."/>
            <person name="Hannick L."/>
            <person name="Megy K."/>
            <person name="O'Leary S."/>
            <person name="Pearson M."/>
            <person name="Haas B.J."/>
            <person name="Mauceli E."/>
            <person name="Wortman J.R."/>
            <person name="Lee N.H."/>
            <person name="Guigo R."/>
            <person name="Stanke M."/>
            <person name="Alvarado L."/>
            <person name="Amedeo P."/>
            <person name="Antoine C.H."/>
            <person name="Arensburger P."/>
            <person name="Bidwell S.L."/>
            <person name="Crawford M."/>
            <person name="Camaro F."/>
            <person name="Devon K."/>
            <person name="Engels R."/>
            <person name="Hammond M."/>
            <person name="Howarth C."/>
            <person name="Koehrsen M."/>
            <person name="Lawson D."/>
            <person name="Montgomery P."/>
            <person name="Nene V."/>
            <person name="Nusbaum C."/>
            <person name="Puiu D."/>
            <person name="Romero-Severson J."/>
            <person name="Severson D.W."/>
            <person name="Shumway M."/>
            <person name="Sisk P."/>
            <person name="Stolte C."/>
            <person name="Zeng Q."/>
            <person name="Eisenstadt E."/>
            <person name="Fraser-Liggett C."/>
            <person name="Strausberg R."/>
            <person name="Galagan J."/>
            <person name="Birren B."/>
            <person name="Collins F.H."/>
        </authorList>
    </citation>
    <scope>NUCLEOTIDE SEQUENCE [LARGE SCALE GENOMIC DNA]</scope>
    <source>
        <strain evidence="8">JHB</strain>
    </source>
</reference>
<dbReference type="GO" id="GO:0043565">
    <property type="term" value="F:sequence-specific DNA binding"/>
    <property type="evidence" value="ECO:0007669"/>
    <property type="project" value="TreeGrafter"/>
</dbReference>
<feature type="compositionally biased region" description="Polar residues" evidence="6">
    <location>
        <begin position="69"/>
        <end position="83"/>
    </location>
</feature>
<keyword evidence="3 5" id="KW-0863">Zinc-finger</keyword>
<evidence type="ECO:0000256" key="4">
    <source>
        <dbReference type="ARBA" id="ARBA00022833"/>
    </source>
</evidence>
<evidence type="ECO:0000259" key="7">
    <source>
        <dbReference type="PROSITE" id="PS50157"/>
    </source>
</evidence>
<dbReference type="GO" id="GO:0008270">
    <property type="term" value="F:zinc ion binding"/>
    <property type="evidence" value="ECO:0007669"/>
    <property type="project" value="UniProtKB-KW"/>
</dbReference>
<organism>
    <name type="scientific">Culex quinquefasciatus</name>
    <name type="common">Southern house mosquito</name>
    <name type="synonym">Culex pungens</name>
    <dbReference type="NCBI Taxonomy" id="7176"/>
    <lineage>
        <taxon>Eukaryota</taxon>
        <taxon>Metazoa</taxon>
        <taxon>Ecdysozoa</taxon>
        <taxon>Arthropoda</taxon>
        <taxon>Hexapoda</taxon>
        <taxon>Insecta</taxon>
        <taxon>Pterygota</taxon>
        <taxon>Neoptera</taxon>
        <taxon>Endopterygota</taxon>
        <taxon>Diptera</taxon>
        <taxon>Nematocera</taxon>
        <taxon>Culicoidea</taxon>
        <taxon>Culicidae</taxon>
        <taxon>Culicinae</taxon>
        <taxon>Culicini</taxon>
        <taxon>Culex</taxon>
        <taxon>Culex</taxon>
    </lineage>
</organism>
<dbReference type="InterPro" id="IPR013087">
    <property type="entry name" value="Znf_C2H2_type"/>
</dbReference>
<dbReference type="InterPro" id="IPR036236">
    <property type="entry name" value="Znf_C2H2_sf"/>
</dbReference>
<dbReference type="GO" id="GO:0000981">
    <property type="term" value="F:DNA-binding transcription factor activity, RNA polymerase II-specific"/>
    <property type="evidence" value="ECO:0007669"/>
    <property type="project" value="TreeGrafter"/>
</dbReference>
<keyword evidence="2" id="KW-0677">Repeat</keyword>
<dbReference type="SUPFAM" id="SSF57667">
    <property type="entry name" value="beta-beta-alpha zinc fingers"/>
    <property type="match status" value="2"/>
</dbReference>
<keyword evidence="1" id="KW-0479">Metal-binding</keyword>
<reference evidence="9" key="2">
    <citation type="submission" date="2021-02" db="UniProtKB">
        <authorList>
            <consortium name="EnsemblMetazoa"/>
        </authorList>
    </citation>
    <scope>IDENTIFICATION</scope>
    <source>
        <strain evidence="9">JHB</strain>
    </source>
</reference>
<evidence type="ECO:0000313" key="8">
    <source>
        <dbReference type="EMBL" id="EDS41739.1"/>
    </source>
</evidence>
<evidence type="ECO:0000313" key="10">
    <source>
        <dbReference type="Proteomes" id="UP000002320"/>
    </source>
</evidence>
<feature type="domain" description="C2H2-type" evidence="7">
    <location>
        <begin position="292"/>
        <end position="319"/>
    </location>
</feature>
<evidence type="ECO:0000256" key="5">
    <source>
        <dbReference type="PROSITE-ProRule" id="PRU00042"/>
    </source>
</evidence>
<feature type="domain" description="C2H2-type" evidence="7">
    <location>
        <begin position="321"/>
        <end position="348"/>
    </location>
</feature>
<evidence type="ECO:0000256" key="2">
    <source>
        <dbReference type="ARBA" id="ARBA00022737"/>
    </source>
</evidence>
<dbReference type="Pfam" id="PF00096">
    <property type="entry name" value="zf-C2H2"/>
    <property type="match status" value="1"/>
</dbReference>
<feature type="domain" description="C2H2-type" evidence="7">
    <location>
        <begin position="349"/>
        <end position="376"/>
    </location>
</feature>
<dbReference type="OMA" id="ISHKNNT"/>
<proteinExistence type="predicted"/>
<dbReference type="GO" id="GO:0005634">
    <property type="term" value="C:nucleus"/>
    <property type="evidence" value="ECO:0007669"/>
    <property type="project" value="TreeGrafter"/>
</dbReference>
<dbReference type="PROSITE" id="PS00028">
    <property type="entry name" value="ZINC_FINGER_C2H2_1"/>
    <property type="match status" value="4"/>
</dbReference>
<evidence type="ECO:0000256" key="1">
    <source>
        <dbReference type="ARBA" id="ARBA00022723"/>
    </source>
</evidence>
<dbReference type="PROSITE" id="PS50157">
    <property type="entry name" value="ZINC_FINGER_C2H2_2"/>
    <property type="match status" value="4"/>
</dbReference>
<dbReference type="VEuPathDB" id="VectorBase:CQUJHB001445"/>
<evidence type="ECO:0000256" key="3">
    <source>
        <dbReference type="ARBA" id="ARBA00022771"/>
    </source>
</evidence>
<dbReference type="EnsemblMetazoa" id="CPIJ015341-RA">
    <property type="protein sequence ID" value="CPIJ015341-PA"/>
    <property type="gene ID" value="CPIJ015341"/>
</dbReference>
<accession>B0X745</accession>
<evidence type="ECO:0000256" key="6">
    <source>
        <dbReference type="SAM" id="MobiDB-lite"/>
    </source>
</evidence>
<sequence length="380" mass="43665">MEYGVDRTFDSHHQVDEYYSSSNDQFVLPPFSMERAQDFGLYYEQESPLVVETVSDYVPEQQTIYYTGSTGSYPAYSPQQSERTYTEGPTADSELDQLLQQPYEYQSGAYTMDADMISMFQPQEQKVELASNYTDNPFGKVFPKDEVLDDLLEEAIKNEDFNVPLPELSTPESILEDIRNTAILSQGAILEQYGAAELFDSVAQDEASSMEIQETQAFIMYIDEHGTLRPYEPTVTVAPTASKPVRKRGRKPLPKAPVTESEFFCLPCNKVFKRHRGLLQHNHYHHSGPKEHQCAQCGKKYPTLERLQSHVQKHNDAFKPYGCQHCTKRFSHPHDMKRHIWTSHGEAPFSCSFCDKRFGRLDHVEQHEISHKNNTVIVKK</sequence>